<accession>A0A0R3SQM5</accession>
<dbReference type="InterPro" id="IPR018247">
    <property type="entry name" value="EF_Hand_1_Ca_BS"/>
</dbReference>
<evidence type="ECO:0000313" key="6">
    <source>
        <dbReference type="Proteomes" id="UP000321570"/>
    </source>
</evidence>
<dbReference type="AlphaFoldDB" id="A0A0R3SQM5"/>
<evidence type="ECO:0000313" key="5">
    <source>
        <dbReference type="Proteomes" id="UP000274504"/>
    </source>
</evidence>
<keyword evidence="6" id="KW-1185">Reference proteome</keyword>
<dbReference type="SUPFAM" id="SSF47473">
    <property type="entry name" value="EF-hand"/>
    <property type="match status" value="1"/>
</dbReference>
<reference evidence="7" key="1">
    <citation type="submission" date="2017-02" db="UniProtKB">
        <authorList>
            <consortium name="WormBaseParasite"/>
        </authorList>
    </citation>
    <scope>IDENTIFICATION</scope>
</reference>
<proteinExistence type="predicted"/>
<feature type="domain" description="EF-hand" evidence="2">
    <location>
        <begin position="1"/>
        <end position="36"/>
    </location>
</feature>
<dbReference type="InterPro" id="IPR002048">
    <property type="entry name" value="EF_hand_dom"/>
</dbReference>
<evidence type="ECO:0000313" key="3">
    <source>
        <dbReference type="EMBL" id="VDL59701.1"/>
    </source>
</evidence>
<evidence type="ECO:0000256" key="1">
    <source>
        <dbReference type="ARBA" id="ARBA00022837"/>
    </source>
</evidence>
<dbReference type="GO" id="GO:0005509">
    <property type="term" value="F:calcium ion binding"/>
    <property type="evidence" value="ECO:0007669"/>
    <property type="project" value="InterPro"/>
</dbReference>
<evidence type="ECO:0000313" key="7">
    <source>
        <dbReference type="WBParaSite" id="HDID_0000738501-mRNA-1"/>
    </source>
</evidence>
<sequence>MAVRGFITAFRNIDTDHDDVISHEDLRNYARDNNMPEAFVNRWITLFDPEKTGSFTYEHFCEVIGLNKKNPQSPGPIAIKELLDYKCTLTQKQKMDVSKFIDTEYKVEDSGGSIQQLLLYMDKQHGPRWRSRVILDEHNIPAVDAVDKQVYAFSPDGGQHKYLIWKQKEKRSGGCCACFV</sequence>
<dbReference type="PROSITE" id="PS00018">
    <property type="entry name" value="EF_HAND_1"/>
    <property type="match status" value="1"/>
</dbReference>
<dbReference type="InterPro" id="IPR011992">
    <property type="entry name" value="EF-hand-dom_pair"/>
</dbReference>
<evidence type="ECO:0000313" key="4">
    <source>
        <dbReference type="EMBL" id="VUZ52130.1"/>
    </source>
</evidence>
<dbReference type="EMBL" id="UYSG01010930">
    <property type="protein sequence ID" value="VDL59701.1"/>
    <property type="molecule type" value="Genomic_DNA"/>
</dbReference>
<reference evidence="4 6" key="3">
    <citation type="submission" date="2019-07" db="EMBL/GenBank/DDBJ databases">
        <authorList>
            <person name="Jastrzebski P J."/>
            <person name="Paukszto L."/>
            <person name="Jastrzebski P J."/>
        </authorList>
    </citation>
    <scope>NUCLEOTIDE SEQUENCE [LARGE SCALE GENOMIC DNA]</scope>
    <source>
        <strain evidence="4 6">WMS-il1</strain>
    </source>
</reference>
<dbReference type="Pfam" id="PF13499">
    <property type="entry name" value="EF-hand_7"/>
    <property type="match status" value="1"/>
</dbReference>
<dbReference type="Proteomes" id="UP000274504">
    <property type="component" value="Unassembled WGS sequence"/>
</dbReference>
<name>A0A0R3SQM5_HYMDI</name>
<dbReference type="WBParaSite" id="HDID_0000738501-mRNA-1">
    <property type="protein sequence ID" value="HDID_0000738501-mRNA-1"/>
    <property type="gene ID" value="HDID_0000738501"/>
</dbReference>
<dbReference type="OrthoDB" id="6219502at2759"/>
<dbReference type="EMBL" id="CABIJS010000466">
    <property type="protein sequence ID" value="VUZ52130.1"/>
    <property type="molecule type" value="Genomic_DNA"/>
</dbReference>
<reference evidence="3 5" key="2">
    <citation type="submission" date="2018-11" db="EMBL/GenBank/DDBJ databases">
        <authorList>
            <consortium name="Pathogen Informatics"/>
        </authorList>
    </citation>
    <scope>NUCLEOTIDE SEQUENCE [LARGE SCALE GENOMIC DNA]</scope>
</reference>
<dbReference type="PROSITE" id="PS50222">
    <property type="entry name" value="EF_HAND_2"/>
    <property type="match status" value="1"/>
</dbReference>
<dbReference type="Proteomes" id="UP000321570">
    <property type="component" value="Unassembled WGS sequence"/>
</dbReference>
<evidence type="ECO:0000259" key="2">
    <source>
        <dbReference type="PROSITE" id="PS50222"/>
    </source>
</evidence>
<protein>
    <submittedName>
        <fullName evidence="7">EF-hand domain-containing protein</fullName>
    </submittedName>
</protein>
<organism evidence="7">
    <name type="scientific">Hymenolepis diminuta</name>
    <name type="common">Rat tapeworm</name>
    <dbReference type="NCBI Taxonomy" id="6216"/>
    <lineage>
        <taxon>Eukaryota</taxon>
        <taxon>Metazoa</taxon>
        <taxon>Spiralia</taxon>
        <taxon>Lophotrochozoa</taxon>
        <taxon>Platyhelminthes</taxon>
        <taxon>Cestoda</taxon>
        <taxon>Eucestoda</taxon>
        <taxon>Cyclophyllidea</taxon>
        <taxon>Hymenolepididae</taxon>
        <taxon>Hymenolepis</taxon>
    </lineage>
</organism>
<gene>
    <name evidence="3" type="ORF">HDID_LOCUS7383</name>
    <name evidence="4" type="ORF">WMSIL1_LOCUS10733</name>
</gene>
<dbReference type="Gene3D" id="1.10.238.10">
    <property type="entry name" value="EF-hand"/>
    <property type="match status" value="1"/>
</dbReference>
<keyword evidence="1" id="KW-0106">Calcium</keyword>